<dbReference type="InterPro" id="IPR017900">
    <property type="entry name" value="4Fe4S_Fe_S_CS"/>
</dbReference>
<dbReference type="Pfam" id="PF00248">
    <property type="entry name" value="Aldo_ket_red"/>
    <property type="match status" value="1"/>
</dbReference>
<dbReference type="GO" id="GO:0051536">
    <property type="term" value="F:iron-sulfur cluster binding"/>
    <property type="evidence" value="ECO:0007669"/>
    <property type="project" value="UniProtKB-KW"/>
</dbReference>
<dbReference type="PANTHER" id="PTHR43364:SF4">
    <property type="entry name" value="NAD(P)-LINKED OXIDOREDUCTASE SUPERFAMILY PROTEIN"/>
    <property type="match status" value="1"/>
</dbReference>
<evidence type="ECO:0000256" key="1">
    <source>
        <dbReference type="ARBA" id="ARBA00022723"/>
    </source>
</evidence>
<dbReference type="Pfam" id="PF13534">
    <property type="entry name" value="Fer4_17"/>
    <property type="match status" value="1"/>
</dbReference>
<dbReference type="EMBL" id="CP071444">
    <property type="protein sequence ID" value="QSX09451.1"/>
    <property type="molecule type" value="Genomic_DNA"/>
</dbReference>
<dbReference type="CDD" id="cd19100">
    <property type="entry name" value="AKR_unchar"/>
    <property type="match status" value="1"/>
</dbReference>
<dbReference type="PROSITE" id="PS00198">
    <property type="entry name" value="4FE4S_FER_1"/>
    <property type="match status" value="1"/>
</dbReference>
<dbReference type="InterPro" id="IPR050523">
    <property type="entry name" value="AKR_Detox_Biosynth"/>
</dbReference>
<dbReference type="InterPro" id="IPR023210">
    <property type="entry name" value="NADP_OxRdtase_dom"/>
</dbReference>
<dbReference type="InterPro" id="IPR020471">
    <property type="entry name" value="AKR"/>
</dbReference>
<dbReference type="PRINTS" id="PR00069">
    <property type="entry name" value="ALDKETRDTASE"/>
</dbReference>
<evidence type="ECO:0000256" key="4">
    <source>
        <dbReference type="ARBA" id="ARBA00023014"/>
    </source>
</evidence>
<dbReference type="AlphaFoldDB" id="A0A974XP59"/>
<dbReference type="RefSeq" id="WP_207300786.1">
    <property type="nucleotide sequence ID" value="NZ_CP071444.1"/>
</dbReference>
<dbReference type="GO" id="GO:0046872">
    <property type="term" value="F:metal ion binding"/>
    <property type="evidence" value="ECO:0007669"/>
    <property type="project" value="UniProtKB-KW"/>
</dbReference>
<reference evidence="6" key="1">
    <citation type="submission" date="2021-03" db="EMBL/GenBank/DDBJ databases">
        <title>Alkalibacter marinus sp. nov., isolated from tidal flat sediment.</title>
        <authorList>
            <person name="Namirimu T."/>
            <person name="Yang J.-A."/>
            <person name="Yang S.-H."/>
            <person name="Kim Y.-J."/>
            <person name="Kwon K.K."/>
        </authorList>
    </citation>
    <scope>NUCLEOTIDE SEQUENCE</scope>
    <source>
        <strain evidence="6">ES005</strain>
    </source>
</reference>
<dbReference type="InterPro" id="IPR036812">
    <property type="entry name" value="NAD(P)_OxRdtase_dom_sf"/>
</dbReference>
<gene>
    <name evidence="6" type="ORF">J0B03_05140</name>
</gene>
<dbReference type="SUPFAM" id="SSF46548">
    <property type="entry name" value="alpha-helical ferredoxin"/>
    <property type="match status" value="1"/>
</dbReference>
<dbReference type="Proteomes" id="UP000663499">
    <property type="component" value="Chromosome"/>
</dbReference>
<organism evidence="6 7">
    <name type="scientific">Alkalibacter rhizosphaerae</name>
    <dbReference type="NCBI Taxonomy" id="2815577"/>
    <lineage>
        <taxon>Bacteria</taxon>
        <taxon>Bacillati</taxon>
        <taxon>Bacillota</taxon>
        <taxon>Clostridia</taxon>
        <taxon>Eubacteriales</taxon>
        <taxon>Eubacteriaceae</taxon>
        <taxon>Alkalibacter</taxon>
    </lineage>
</organism>
<dbReference type="GO" id="GO:0016491">
    <property type="term" value="F:oxidoreductase activity"/>
    <property type="evidence" value="ECO:0007669"/>
    <property type="project" value="UniProtKB-KW"/>
</dbReference>
<keyword evidence="4" id="KW-0411">Iron-sulfur</keyword>
<accession>A0A974XP59</accession>
<dbReference type="PROSITE" id="PS51379">
    <property type="entry name" value="4FE4S_FER_2"/>
    <property type="match status" value="1"/>
</dbReference>
<evidence type="ECO:0000313" key="7">
    <source>
        <dbReference type="Proteomes" id="UP000663499"/>
    </source>
</evidence>
<proteinExistence type="predicted"/>
<dbReference type="PANTHER" id="PTHR43364">
    <property type="entry name" value="NADH-SPECIFIC METHYLGLYOXAL REDUCTASE-RELATED"/>
    <property type="match status" value="1"/>
</dbReference>
<protein>
    <submittedName>
        <fullName evidence="6">Aldo/keto reductase</fullName>
    </submittedName>
</protein>
<evidence type="ECO:0000313" key="6">
    <source>
        <dbReference type="EMBL" id="QSX09451.1"/>
    </source>
</evidence>
<evidence type="ECO:0000256" key="3">
    <source>
        <dbReference type="ARBA" id="ARBA00023004"/>
    </source>
</evidence>
<keyword evidence="3" id="KW-0408">Iron</keyword>
<feature type="domain" description="4Fe-4S ferredoxin-type" evidence="5">
    <location>
        <begin position="290"/>
        <end position="322"/>
    </location>
</feature>
<dbReference type="Gene3D" id="3.20.20.100">
    <property type="entry name" value="NADP-dependent oxidoreductase domain"/>
    <property type="match status" value="1"/>
</dbReference>
<dbReference type="KEGG" id="alka:J0B03_05140"/>
<keyword evidence="2" id="KW-0560">Oxidoreductase</keyword>
<sequence>MKKIRLGRTNLMVSKTAFGALPIQRISFEESRQILQKAYESGINFFDTANGYTDSEEKIGYALSDVRDEIIIATKSAMVEKKVILENMDKSLKRMKTDYIDIFQLHNPAQLPSEEIVDALLEQKAKGKIRHIGITNHRIDLAFEAVRTGWFETMQFPFSLLSGEQEMELVNECERTDTGFIAMKALSGGLINDSRAAFGFMMDQKNVVPIYGIQKMRELEEFLELEKDPPARDQHLTSLIEKAREGLSGDFCRSCGYCLPCPAEIDIPQCARVSLLMTRAPAAPFLTEAWSEKMEKIHDCIDCGSCKTKCPYGLDVPNLLKREKERYDKLRGELS</sequence>
<dbReference type="GO" id="GO:0005829">
    <property type="term" value="C:cytosol"/>
    <property type="evidence" value="ECO:0007669"/>
    <property type="project" value="TreeGrafter"/>
</dbReference>
<keyword evidence="7" id="KW-1185">Reference proteome</keyword>
<evidence type="ECO:0000256" key="2">
    <source>
        <dbReference type="ARBA" id="ARBA00023002"/>
    </source>
</evidence>
<keyword evidence="1" id="KW-0479">Metal-binding</keyword>
<name>A0A974XP59_9FIRM</name>
<dbReference type="InterPro" id="IPR017896">
    <property type="entry name" value="4Fe4S_Fe-S-bd"/>
</dbReference>
<evidence type="ECO:0000259" key="5">
    <source>
        <dbReference type="PROSITE" id="PS51379"/>
    </source>
</evidence>
<dbReference type="SUPFAM" id="SSF51430">
    <property type="entry name" value="NAD(P)-linked oxidoreductase"/>
    <property type="match status" value="1"/>
</dbReference>